<dbReference type="EMBL" id="JANEYF010000082">
    <property type="protein sequence ID" value="KAJ8972381.1"/>
    <property type="molecule type" value="Genomic_DNA"/>
</dbReference>
<gene>
    <name evidence="1" type="ORF">NQ314_000205</name>
</gene>
<evidence type="ECO:0000313" key="1">
    <source>
        <dbReference type="EMBL" id="KAJ8972381.1"/>
    </source>
</evidence>
<keyword evidence="2" id="KW-1185">Reference proteome</keyword>
<dbReference type="Proteomes" id="UP001162156">
    <property type="component" value="Unassembled WGS sequence"/>
</dbReference>
<comment type="caution">
    <text evidence="1">The sequence shown here is derived from an EMBL/GenBank/DDBJ whole genome shotgun (WGS) entry which is preliminary data.</text>
</comment>
<evidence type="ECO:0000313" key="2">
    <source>
        <dbReference type="Proteomes" id="UP001162156"/>
    </source>
</evidence>
<sequence length="123" mass="14075">MALLAPLPRPPPIMRTATRTPVITPRVMPAKTKIMSILDRARVAMEESYGYEDEPYTPSPPSYEYSTIPASRSSYSAHHYEPDYEPEYYRESSTSYGKFSTNFFVQYATQFLNKQKSNTGNTI</sequence>
<protein>
    <submittedName>
        <fullName evidence="1">Uncharacterized protein</fullName>
    </submittedName>
</protein>
<dbReference type="AlphaFoldDB" id="A0AAV8ZUK4"/>
<accession>A0AAV8ZUK4</accession>
<reference evidence="1" key="1">
    <citation type="journal article" date="2023" name="Insect Mol. Biol.">
        <title>Genome sequencing provides insights into the evolution of gene families encoding plant cell wall-degrading enzymes in longhorned beetles.</title>
        <authorList>
            <person name="Shin N.R."/>
            <person name="Okamura Y."/>
            <person name="Kirsch R."/>
            <person name="Pauchet Y."/>
        </authorList>
    </citation>
    <scope>NUCLEOTIDE SEQUENCE</scope>
    <source>
        <strain evidence="1">RBIC_L_NR</strain>
    </source>
</reference>
<name>A0AAV8ZUK4_9CUCU</name>
<proteinExistence type="predicted"/>
<organism evidence="1 2">
    <name type="scientific">Rhamnusium bicolor</name>
    <dbReference type="NCBI Taxonomy" id="1586634"/>
    <lineage>
        <taxon>Eukaryota</taxon>
        <taxon>Metazoa</taxon>
        <taxon>Ecdysozoa</taxon>
        <taxon>Arthropoda</taxon>
        <taxon>Hexapoda</taxon>
        <taxon>Insecta</taxon>
        <taxon>Pterygota</taxon>
        <taxon>Neoptera</taxon>
        <taxon>Endopterygota</taxon>
        <taxon>Coleoptera</taxon>
        <taxon>Polyphaga</taxon>
        <taxon>Cucujiformia</taxon>
        <taxon>Chrysomeloidea</taxon>
        <taxon>Cerambycidae</taxon>
        <taxon>Lepturinae</taxon>
        <taxon>Rhagiini</taxon>
        <taxon>Rhamnusium</taxon>
    </lineage>
</organism>